<name>A0A382I2U9_9ZZZZ</name>
<evidence type="ECO:0000313" key="2">
    <source>
        <dbReference type="EMBL" id="SVB93926.1"/>
    </source>
</evidence>
<dbReference type="EMBL" id="UINC01064861">
    <property type="protein sequence ID" value="SVB93926.1"/>
    <property type="molecule type" value="Genomic_DNA"/>
</dbReference>
<accession>A0A382I2U9</accession>
<gene>
    <name evidence="2" type="ORF">METZ01_LOCUS246780</name>
</gene>
<proteinExistence type="predicted"/>
<feature type="non-terminal residue" evidence="2">
    <location>
        <position position="1"/>
    </location>
</feature>
<feature type="region of interest" description="Disordered" evidence="1">
    <location>
        <begin position="1"/>
        <end position="62"/>
    </location>
</feature>
<feature type="non-terminal residue" evidence="2">
    <location>
        <position position="62"/>
    </location>
</feature>
<reference evidence="2" key="1">
    <citation type="submission" date="2018-05" db="EMBL/GenBank/DDBJ databases">
        <authorList>
            <person name="Lanie J.A."/>
            <person name="Ng W.-L."/>
            <person name="Kazmierczak K.M."/>
            <person name="Andrzejewski T.M."/>
            <person name="Davidsen T.M."/>
            <person name="Wayne K.J."/>
            <person name="Tettelin H."/>
            <person name="Glass J.I."/>
            <person name="Rusch D."/>
            <person name="Podicherti R."/>
            <person name="Tsui H.-C.T."/>
            <person name="Winkler M.E."/>
        </authorList>
    </citation>
    <scope>NUCLEOTIDE SEQUENCE</scope>
</reference>
<protein>
    <submittedName>
        <fullName evidence="2">Uncharacterized protein</fullName>
    </submittedName>
</protein>
<feature type="compositionally biased region" description="Basic and acidic residues" evidence="1">
    <location>
        <begin position="50"/>
        <end position="62"/>
    </location>
</feature>
<evidence type="ECO:0000256" key="1">
    <source>
        <dbReference type="SAM" id="MobiDB-lite"/>
    </source>
</evidence>
<organism evidence="2">
    <name type="scientific">marine metagenome</name>
    <dbReference type="NCBI Taxonomy" id="408172"/>
    <lineage>
        <taxon>unclassified sequences</taxon>
        <taxon>metagenomes</taxon>
        <taxon>ecological metagenomes</taxon>
    </lineage>
</organism>
<sequence length="62" mass="6653">AGSRSPGATRCQAGCPGRCQPQLRPRTGTGTRSVQQGHAHRRRCGRSAGLRRETRTEVPGKV</sequence>
<dbReference type="AlphaFoldDB" id="A0A382I2U9"/>